<name>A0ABX6YX54_9RHOB</name>
<reference evidence="1 2" key="1">
    <citation type="submission" date="2020-05" db="EMBL/GenBank/DDBJ databases">
        <title>Thioclava electrotropha strain Elox9 finished genome.</title>
        <authorList>
            <person name="Rowe A.R."/>
            <person name="Wilbanks E.G."/>
        </authorList>
    </citation>
    <scope>NUCLEOTIDE SEQUENCE [LARGE SCALE GENOMIC DNA]</scope>
    <source>
        <strain evidence="1 2">Elox9</strain>
    </source>
</reference>
<evidence type="ECO:0008006" key="3">
    <source>
        <dbReference type="Google" id="ProtNLM"/>
    </source>
</evidence>
<evidence type="ECO:0000313" key="2">
    <source>
        <dbReference type="Proteomes" id="UP000192422"/>
    </source>
</evidence>
<sequence>MKRPSSPGPRYRADTHVDIDPPLSLRDIVEALCSGFPPGQSALEATLDRIEGGRR</sequence>
<dbReference type="RefSeq" id="WP_158522126.1">
    <property type="nucleotide sequence ID" value="NZ_CAJWUB010000041.1"/>
</dbReference>
<accession>A0ABX6YX54</accession>
<gene>
    <name evidence="1" type="ORF">AKL02_016365</name>
</gene>
<protein>
    <recommendedName>
        <fullName evidence="3">DUF2795 domain-containing protein</fullName>
    </recommendedName>
</protein>
<keyword evidence="2" id="KW-1185">Reference proteome</keyword>
<organism evidence="1 2">
    <name type="scientific">Thioclava electrotropha</name>
    <dbReference type="NCBI Taxonomy" id="1549850"/>
    <lineage>
        <taxon>Bacteria</taxon>
        <taxon>Pseudomonadati</taxon>
        <taxon>Pseudomonadota</taxon>
        <taxon>Alphaproteobacteria</taxon>
        <taxon>Rhodobacterales</taxon>
        <taxon>Paracoccaceae</taxon>
        <taxon>Thioclava</taxon>
    </lineage>
</organism>
<proteinExistence type="predicted"/>
<dbReference type="EMBL" id="CP053562">
    <property type="protein sequence ID" value="QPZ92311.1"/>
    <property type="molecule type" value="Genomic_DNA"/>
</dbReference>
<dbReference type="Proteomes" id="UP000192422">
    <property type="component" value="Chromosome"/>
</dbReference>
<evidence type="ECO:0000313" key="1">
    <source>
        <dbReference type="EMBL" id="QPZ92311.1"/>
    </source>
</evidence>